<keyword evidence="2" id="KW-1133">Transmembrane helix</keyword>
<dbReference type="InterPro" id="IPR006675">
    <property type="entry name" value="HDIG_dom"/>
</dbReference>
<dbReference type="PANTHER" id="PTHR36442:SF1">
    <property type="entry name" value="CYCLIC-DI-AMP PHOSPHODIESTERASE PGPH"/>
    <property type="match status" value="1"/>
</dbReference>
<feature type="transmembrane region" description="Helical" evidence="2">
    <location>
        <begin position="360"/>
        <end position="377"/>
    </location>
</feature>
<reference evidence="4 5" key="1">
    <citation type="submission" date="2017-09" db="EMBL/GenBank/DDBJ databases">
        <title>Depth-based differentiation of microbial function through sediment-hosted aquifers and enrichment of novel symbionts in the deep terrestrial subsurface.</title>
        <authorList>
            <person name="Probst A.J."/>
            <person name="Ladd B."/>
            <person name="Jarett J.K."/>
            <person name="Geller-Mcgrath D.E."/>
            <person name="Sieber C.M."/>
            <person name="Emerson J.B."/>
            <person name="Anantharaman K."/>
            <person name="Thomas B.C."/>
            <person name="Malmstrom R."/>
            <person name="Stieglmeier M."/>
            <person name="Klingl A."/>
            <person name="Woyke T."/>
            <person name="Ryan C.M."/>
            <person name="Banfield J.F."/>
        </authorList>
    </citation>
    <scope>NUCLEOTIDE SEQUENCE [LARGE SCALE GENOMIC DNA]</scope>
    <source>
        <strain evidence="4">CG07_land_8_20_14_0_80_42_15</strain>
    </source>
</reference>
<dbReference type="PANTHER" id="PTHR36442">
    <property type="entry name" value="CYCLIC-DI-AMP PHOSPHODIESTERASE PGPH"/>
    <property type="match status" value="1"/>
</dbReference>
<dbReference type="Pfam" id="PF01966">
    <property type="entry name" value="HD"/>
    <property type="match status" value="1"/>
</dbReference>
<sequence>MMRNKSKNTKEYLNNMSIRVALFAVVLLSLVLIFTLGASPYNIEFREGDIAVRDIFAPFDFTYYGGVDKEATEILREKAVNEVKLVYDFNDEARQSVSEYMNNLFTTLGSLKKEDIPNEEKLARLKQNFHNIQKPVFLILLSEEDLDKVKSSVNEIVEKVESYPIISTLEKKTLEEEKYDDVILRDLKKKSETAVPISGIVALDEVGKDAVSDLIHSYLKDDHKLGKVISELLNNVIVPNINKNIEEFLRRRDEAKAGVEDVLKERDVKKNEIVIGKGERVEKRHILQFKKIASERASKARKVASPLSVAVIILLLLTVTSLSLKKYEQNVYYNNSSLALISIIVITFFIGARLITDSSLSNYFIPISSASILIAILINKDVAFLVTVMLSIGCGIMVGNKLEMMIICLVGGAMAVYAVHGLRKRSKLLKVGFLVGCVNFITIANFGILTGLNADILFMEAGKGFLNGIASSFIVMGLLPVLEYLFKVTTDITLLELSDLNHPLLKSLTLKAPGTYHHSLQVGNLAETACDAIGANSLLARVGAYYHDIGKMEKPEYFSENAGHNVSHHDKLSPSMSALVITNHVKDGVDLARKYKLNQSIIDFIQQHHGNTLIYYFYQKALEKMADETQIKDEEFRYPGPKPQTKEAAIVLLADAVEASSRTLSNPTPARIEGLVKKMINNKFIDGQLDECDLTLKDLNKIANSFVRILTGVFHSRVEYPQTGEKQSVQDKDKAPKRKFNFKR</sequence>
<feature type="transmembrane region" description="Helical" evidence="2">
    <location>
        <begin position="336"/>
        <end position="354"/>
    </location>
</feature>
<dbReference type="Proteomes" id="UP000230052">
    <property type="component" value="Unassembled WGS sequence"/>
</dbReference>
<feature type="transmembrane region" description="Helical" evidence="2">
    <location>
        <begin position="464"/>
        <end position="486"/>
    </location>
</feature>
<proteinExistence type="predicted"/>
<dbReference type="InterPro" id="IPR006674">
    <property type="entry name" value="HD_domain"/>
</dbReference>
<dbReference type="InterPro" id="IPR011624">
    <property type="entry name" value="Metal-dep_PHydrolase_7TM_extra"/>
</dbReference>
<dbReference type="EMBL" id="PEWV01000009">
    <property type="protein sequence ID" value="PIU42358.1"/>
    <property type="molecule type" value="Genomic_DNA"/>
</dbReference>
<dbReference type="SUPFAM" id="SSF109604">
    <property type="entry name" value="HD-domain/PDEase-like"/>
    <property type="match status" value="1"/>
</dbReference>
<comment type="caution">
    <text evidence="4">The sequence shown here is derived from an EMBL/GenBank/DDBJ whole genome shotgun (WGS) entry which is preliminary data.</text>
</comment>
<dbReference type="InterPro" id="IPR052722">
    <property type="entry name" value="PgpH_phosphodiesterase"/>
</dbReference>
<dbReference type="Pfam" id="PF07697">
    <property type="entry name" value="7TMR-HDED"/>
    <property type="match status" value="1"/>
</dbReference>
<evidence type="ECO:0000313" key="4">
    <source>
        <dbReference type="EMBL" id="PIU42358.1"/>
    </source>
</evidence>
<feature type="region of interest" description="Disordered" evidence="1">
    <location>
        <begin position="723"/>
        <end position="744"/>
    </location>
</feature>
<protein>
    <recommendedName>
        <fullName evidence="3">HD/PDEase domain-containing protein</fullName>
    </recommendedName>
</protein>
<dbReference type="SMART" id="SM00471">
    <property type="entry name" value="HDc"/>
    <property type="match status" value="1"/>
</dbReference>
<evidence type="ECO:0000259" key="3">
    <source>
        <dbReference type="SMART" id="SM00471"/>
    </source>
</evidence>
<feature type="domain" description="HD/PDEase" evidence="3">
    <location>
        <begin position="511"/>
        <end position="669"/>
    </location>
</feature>
<dbReference type="Pfam" id="PF07698">
    <property type="entry name" value="7TM-7TMR_HD"/>
    <property type="match status" value="1"/>
</dbReference>
<gene>
    <name evidence="4" type="ORF">COS99_00770</name>
</gene>
<evidence type="ECO:0000256" key="1">
    <source>
        <dbReference type="SAM" id="MobiDB-lite"/>
    </source>
</evidence>
<keyword evidence="2" id="KW-0812">Transmembrane</keyword>
<feature type="transmembrane region" description="Helical" evidence="2">
    <location>
        <begin position="404"/>
        <end position="422"/>
    </location>
</feature>
<dbReference type="InterPro" id="IPR011621">
    <property type="entry name" value="Metal-dep_PHydrolase_7TM_intra"/>
</dbReference>
<accession>A0A2J0KV40</accession>
<evidence type="ECO:0000256" key="2">
    <source>
        <dbReference type="SAM" id="Phobius"/>
    </source>
</evidence>
<dbReference type="NCBIfam" id="TIGR00277">
    <property type="entry name" value="HDIG"/>
    <property type="match status" value="1"/>
</dbReference>
<organism evidence="4 5">
    <name type="scientific">Candidatus Aquitaenariimonas noxiae</name>
    <dbReference type="NCBI Taxonomy" id="1974741"/>
    <lineage>
        <taxon>Bacteria</taxon>
        <taxon>Pseudomonadati</taxon>
        <taxon>Candidatus Omnitrophota</taxon>
        <taxon>Candidatus Aquitaenariimonas</taxon>
    </lineage>
</organism>
<evidence type="ECO:0000313" key="5">
    <source>
        <dbReference type="Proteomes" id="UP000230052"/>
    </source>
</evidence>
<dbReference type="Gene3D" id="1.10.3210.10">
    <property type="entry name" value="Hypothetical protein af1432"/>
    <property type="match status" value="1"/>
</dbReference>
<feature type="transmembrane region" description="Helical" evidence="2">
    <location>
        <begin position="431"/>
        <end position="452"/>
    </location>
</feature>
<dbReference type="AlphaFoldDB" id="A0A2J0KV40"/>
<feature type="transmembrane region" description="Helical" evidence="2">
    <location>
        <begin position="303"/>
        <end position="324"/>
    </location>
</feature>
<dbReference type="InterPro" id="IPR003607">
    <property type="entry name" value="HD/PDEase_dom"/>
</dbReference>
<feature type="transmembrane region" description="Helical" evidence="2">
    <location>
        <begin position="382"/>
        <end position="398"/>
    </location>
</feature>
<dbReference type="CDD" id="cd00077">
    <property type="entry name" value="HDc"/>
    <property type="match status" value="1"/>
</dbReference>
<name>A0A2J0KV40_9BACT</name>
<keyword evidence="2" id="KW-0472">Membrane</keyword>
<feature type="compositionally biased region" description="Basic residues" evidence="1">
    <location>
        <begin position="735"/>
        <end position="744"/>
    </location>
</feature>